<comment type="cofactor">
    <cofactor evidence="17">
        <name>heme b</name>
        <dbReference type="ChEBI" id="CHEBI:60344"/>
    </cofactor>
    <text evidence="17">Binds 2 heme groups non-covalently.</text>
</comment>
<dbReference type="PANTHER" id="PTHR19271">
    <property type="entry name" value="CYTOCHROME B"/>
    <property type="match status" value="1"/>
</dbReference>
<comment type="function">
    <text evidence="17">Component of the ubiquinol-cytochrome c reductase complex (complex III or cytochrome b-c1 complex) that is part of the mitochondrial respiratory chain. The b-c1 complex mediates electron transfer from ubiquinol to cytochrome c. Contributes to the generation of a proton gradient across the mitochondrial membrane that is then used for ATP synthesis.</text>
</comment>
<organism evidence="20">
    <name type="scientific">Hygrophorus russula</name>
    <dbReference type="NCBI Taxonomy" id="264141"/>
    <lineage>
        <taxon>Eukaryota</taxon>
        <taxon>Fungi</taxon>
        <taxon>Dikarya</taxon>
        <taxon>Basidiomycota</taxon>
        <taxon>Agaricomycotina</taxon>
        <taxon>Agaricomycetes</taxon>
        <taxon>Agaricomycetidae</taxon>
        <taxon>Agaricales</taxon>
        <taxon>Hygrophoraceae</taxon>
        <taxon>Hygrophorus</taxon>
    </lineage>
</organism>
<evidence type="ECO:0000256" key="6">
    <source>
        <dbReference type="ARBA" id="ARBA00022692"/>
    </source>
</evidence>
<feature type="transmembrane region" description="Helical" evidence="17">
    <location>
        <begin position="320"/>
        <end position="339"/>
    </location>
</feature>
<feature type="domain" description="Cytochrome b/b6 N-terminal region profile" evidence="18">
    <location>
        <begin position="1"/>
        <end position="210"/>
    </location>
</feature>
<geneLocation type="mitochondrion" evidence="20"/>
<feature type="domain" description="Cytochrome b/b6 C-terminal region profile" evidence="19">
    <location>
        <begin position="211"/>
        <end position="381"/>
    </location>
</feature>
<dbReference type="AlphaFoldDB" id="A0A346LZM2"/>
<dbReference type="GO" id="GO:0046872">
    <property type="term" value="F:metal ion binding"/>
    <property type="evidence" value="ECO:0007669"/>
    <property type="project" value="UniProtKB-UniRule"/>
</dbReference>
<dbReference type="InterPro" id="IPR048260">
    <property type="entry name" value="Cytochrome_b_C_euk/bac"/>
</dbReference>
<gene>
    <name evidence="20" type="primary">cob</name>
</gene>
<dbReference type="PROSITE" id="PS51002">
    <property type="entry name" value="CYTB_NTER"/>
    <property type="match status" value="1"/>
</dbReference>
<dbReference type="SUPFAM" id="SSF81342">
    <property type="entry name" value="Transmembrane di-heme cytochromes"/>
    <property type="match status" value="1"/>
</dbReference>
<accession>A0A346LZM2</accession>
<feature type="transmembrane region" description="Helical" evidence="17">
    <location>
        <begin position="77"/>
        <end position="97"/>
    </location>
</feature>
<evidence type="ECO:0000313" key="20">
    <source>
        <dbReference type="EMBL" id="AXQ02217.1"/>
    </source>
</evidence>
<evidence type="ECO:0000256" key="16">
    <source>
        <dbReference type="PIRSR" id="PIRSR038885-2"/>
    </source>
</evidence>
<keyword evidence="12 17" id="KW-0496">Mitochondrion</keyword>
<keyword evidence="10 17" id="KW-1133">Transmembrane helix</keyword>
<dbReference type="InterPro" id="IPR016174">
    <property type="entry name" value="Di-haem_cyt_TM"/>
</dbReference>
<feature type="binding site" description="axial binding residue" evidence="16">
    <location>
        <position position="96"/>
    </location>
    <ligand>
        <name>heme b</name>
        <dbReference type="ChEBI" id="CHEBI:60344"/>
        <label>b566</label>
    </ligand>
    <ligandPart>
        <name>Fe</name>
        <dbReference type="ChEBI" id="CHEBI:18248"/>
    </ligandPart>
</feature>
<dbReference type="InterPro" id="IPR030689">
    <property type="entry name" value="Cytochrome_b"/>
</dbReference>
<evidence type="ECO:0000256" key="5">
    <source>
        <dbReference type="ARBA" id="ARBA00022660"/>
    </source>
</evidence>
<feature type="binding site" description="axial binding residue" evidence="16">
    <location>
        <position position="197"/>
    </location>
    <ligand>
        <name>heme b</name>
        <dbReference type="ChEBI" id="CHEBI:60344"/>
        <label>b566</label>
    </ligand>
    <ligandPart>
        <name>Fe</name>
        <dbReference type="ChEBI" id="CHEBI:18248"/>
    </ligandPart>
</feature>
<name>A0A346LZM2_9AGAR</name>
<evidence type="ECO:0000256" key="1">
    <source>
        <dbReference type="ARBA" id="ARBA00004448"/>
    </source>
</evidence>
<dbReference type="PIRSF" id="PIRSF038885">
    <property type="entry name" value="COB"/>
    <property type="match status" value="1"/>
</dbReference>
<dbReference type="Gene3D" id="1.20.810.10">
    <property type="entry name" value="Cytochrome Bc1 Complex, Chain C"/>
    <property type="match status" value="1"/>
</dbReference>
<evidence type="ECO:0000256" key="13">
    <source>
        <dbReference type="ARBA" id="ARBA00023136"/>
    </source>
</evidence>
<feature type="binding site" evidence="15">
    <location>
        <position position="202"/>
    </location>
    <ligand>
        <name>a ubiquinone</name>
        <dbReference type="ChEBI" id="CHEBI:16389"/>
    </ligand>
</feature>
<dbReference type="GeneID" id="38284489"/>
<feature type="transmembrane region" description="Helical" evidence="17">
    <location>
        <begin position="224"/>
        <end position="247"/>
    </location>
</feature>
<evidence type="ECO:0000256" key="2">
    <source>
        <dbReference type="ARBA" id="ARBA00013531"/>
    </source>
</evidence>
<keyword evidence="11 16" id="KW-0408">Iron</keyword>
<dbReference type="SUPFAM" id="SSF81648">
    <property type="entry name" value="a domain/subunit of cytochrome bc1 complex (Ubiquinol-cytochrome c reductase)"/>
    <property type="match status" value="1"/>
</dbReference>
<dbReference type="RefSeq" id="YP_009522494.1">
    <property type="nucleotide sequence ID" value="NC_039589.1"/>
</dbReference>
<dbReference type="GO" id="GO:0005743">
    <property type="term" value="C:mitochondrial inner membrane"/>
    <property type="evidence" value="ECO:0007669"/>
    <property type="project" value="UniProtKB-SubCell"/>
</dbReference>
<dbReference type="Pfam" id="PF00033">
    <property type="entry name" value="Cytochrome_B"/>
    <property type="match status" value="1"/>
</dbReference>
<keyword evidence="8" id="KW-0999">Mitochondrion inner membrane</keyword>
<feature type="binding site" description="axial binding residue" evidence="16">
    <location>
        <position position="183"/>
    </location>
    <ligand>
        <name>heme b</name>
        <dbReference type="ChEBI" id="CHEBI:60344"/>
        <label>b562</label>
    </ligand>
    <ligandPart>
        <name>Fe</name>
        <dbReference type="ChEBI" id="CHEBI:18248"/>
    </ligandPart>
</feature>
<evidence type="ECO:0000256" key="9">
    <source>
        <dbReference type="ARBA" id="ARBA00022982"/>
    </source>
</evidence>
<keyword evidence="13 17" id="KW-0472">Membrane</keyword>
<keyword evidence="9 17" id="KW-0249">Electron transport</keyword>
<feature type="transmembrane region" description="Helical" evidence="17">
    <location>
        <begin position="289"/>
        <end position="308"/>
    </location>
</feature>
<dbReference type="InterPro" id="IPR036150">
    <property type="entry name" value="Cyt_b/b6_C_sf"/>
</dbReference>
<dbReference type="Pfam" id="PF00032">
    <property type="entry name" value="Cytochrom_B_C"/>
    <property type="match status" value="1"/>
</dbReference>
<dbReference type="InterPro" id="IPR005797">
    <property type="entry name" value="Cyt_b/b6_N"/>
</dbReference>
<keyword evidence="7 16" id="KW-0479">Metal-binding</keyword>
<proteinExistence type="inferred from homology"/>
<evidence type="ECO:0000256" key="17">
    <source>
        <dbReference type="RuleBase" id="RU362117"/>
    </source>
</evidence>
<keyword evidence="3 17" id="KW-0813">Transport</keyword>
<dbReference type="PANTHER" id="PTHR19271:SF16">
    <property type="entry name" value="CYTOCHROME B"/>
    <property type="match status" value="1"/>
</dbReference>
<keyword evidence="4 16" id="KW-0349">Heme</keyword>
<comment type="similarity">
    <text evidence="14 17">Belongs to the cytochrome b family.</text>
</comment>
<feature type="binding site" description="axial binding residue" evidence="16">
    <location>
        <position position="82"/>
    </location>
    <ligand>
        <name>heme b</name>
        <dbReference type="ChEBI" id="CHEBI:60344"/>
        <label>b562</label>
    </ligand>
    <ligandPart>
        <name>Fe</name>
        <dbReference type="ChEBI" id="CHEBI:18248"/>
    </ligandPart>
</feature>
<keyword evidence="5 17" id="KW-0679">Respiratory chain</keyword>
<evidence type="ECO:0000256" key="15">
    <source>
        <dbReference type="PIRSR" id="PIRSR038885-1"/>
    </source>
</evidence>
<evidence type="ECO:0000256" key="14">
    <source>
        <dbReference type="ARBA" id="ARBA00061233"/>
    </source>
</evidence>
<evidence type="ECO:0000256" key="4">
    <source>
        <dbReference type="ARBA" id="ARBA00022617"/>
    </source>
</evidence>
<feature type="transmembrane region" description="Helical" evidence="17">
    <location>
        <begin position="359"/>
        <end position="378"/>
    </location>
</feature>
<evidence type="ECO:0000256" key="10">
    <source>
        <dbReference type="ARBA" id="ARBA00022989"/>
    </source>
</evidence>
<dbReference type="GO" id="GO:0016491">
    <property type="term" value="F:oxidoreductase activity"/>
    <property type="evidence" value="ECO:0007669"/>
    <property type="project" value="UniProtKB-UniRule"/>
</dbReference>
<evidence type="ECO:0000256" key="12">
    <source>
        <dbReference type="ARBA" id="ARBA00023128"/>
    </source>
</evidence>
<evidence type="ECO:0000256" key="8">
    <source>
        <dbReference type="ARBA" id="ARBA00022792"/>
    </source>
</evidence>
<dbReference type="CDD" id="cd00284">
    <property type="entry name" value="Cytochrome_b_N"/>
    <property type="match status" value="1"/>
</dbReference>
<keyword evidence="6 17" id="KW-0812">Transmembrane</keyword>
<dbReference type="EMBL" id="MH643589">
    <property type="protein sequence ID" value="AXQ02217.1"/>
    <property type="molecule type" value="Genomic_DNA"/>
</dbReference>
<evidence type="ECO:0000256" key="7">
    <source>
        <dbReference type="ARBA" id="ARBA00022723"/>
    </source>
</evidence>
<dbReference type="GO" id="GO:0006122">
    <property type="term" value="P:mitochondrial electron transport, ubiquinol to cytochrome c"/>
    <property type="evidence" value="ECO:0007669"/>
    <property type="project" value="TreeGrafter"/>
</dbReference>
<evidence type="ECO:0000259" key="18">
    <source>
        <dbReference type="PROSITE" id="PS51002"/>
    </source>
</evidence>
<comment type="cofactor">
    <cofactor evidence="16">
        <name>heme</name>
        <dbReference type="ChEBI" id="CHEBI:30413"/>
    </cofactor>
    <text evidence="16">Binds 2 heme groups non-covalently.</text>
</comment>
<comment type="subcellular location">
    <subcellularLocation>
        <location evidence="1">Mitochondrion inner membrane</location>
        <topology evidence="1">Multi-pass membrane protein</topology>
    </subcellularLocation>
</comment>
<feature type="transmembrane region" description="Helical" evidence="17">
    <location>
        <begin position="182"/>
        <end position="203"/>
    </location>
</feature>
<dbReference type="FunFam" id="1.20.810.10:FF:000002">
    <property type="entry name" value="Cytochrome b"/>
    <property type="match status" value="1"/>
</dbReference>
<reference evidence="20" key="1">
    <citation type="journal article" date="2019" name="Int. J. Biol. Macromol.">
        <title>The first complete mitochondrial genome from the family Hygrophoraceae (Hygrophorus russula) by next-generation sequencing and phylogenetic implications.</title>
        <authorList>
            <person name="Li Q."/>
            <person name="Wang Q."/>
            <person name="Jin X."/>
            <person name="Chen Z."/>
            <person name="Xiong C."/>
            <person name="Li P."/>
            <person name="Zhao J."/>
            <person name="Huang W."/>
        </authorList>
    </citation>
    <scope>NUCLEOTIDE SEQUENCE</scope>
    <source>
        <strain evidence="20">SLZ1</strain>
    </source>
</reference>
<dbReference type="InterPro" id="IPR027387">
    <property type="entry name" value="Cytb/b6-like_sf"/>
</dbReference>
<evidence type="ECO:0000256" key="11">
    <source>
        <dbReference type="ARBA" id="ARBA00023004"/>
    </source>
</evidence>
<feature type="transmembrane region" description="Helical" evidence="17">
    <location>
        <begin position="112"/>
        <end position="134"/>
    </location>
</feature>
<dbReference type="InterPro" id="IPR048259">
    <property type="entry name" value="Cytochrome_b_N_euk/bac"/>
</dbReference>
<dbReference type="GO" id="GO:0008121">
    <property type="term" value="F:quinol-cytochrome-c reductase activity"/>
    <property type="evidence" value="ECO:0007669"/>
    <property type="project" value="InterPro"/>
</dbReference>
<evidence type="ECO:0000256" key="3">
    <source>
        <dbReference type="ARBA" id="ARBA00022448"/>
    </source>
</evidence>
<evidence type="ECO:0000259" key="19">
    <source>
        <dbReference type="PROSITE" id="PS51003"/>
    </source>
</evidence>
<sequence length="384" mass="43638">MRILKTHVLLRLVNSYIVDSPQPANITYLWNFGSLLAVCLIIQILTGAFLAMHYQANVDFAFNSVEHIMRDVNNGWILRYVHANVASFFFIFVYMHVGRGLYYSSYKSPRVLVWSIGVIILILMMAIAFLGYVLPYGQMSLWGATVITNLLSAIPVFGQDIVELIWGGFSVSNATLNRFFSLHYLLPFLLAALAVAHLIALHVHGSNNPNGVSSNGDRYAMQPYFIFKDLVTILFFFLVLSIIVFFYPNLLGHSDNYIPANPMSTPVSIVPEWYLLPFYAILRSIPNKLLGVLAMFGSLLILLILPLVDLSRIRGNQFRPAMKLAFWFFVVNFFILMWIGSQHPESPYLEIGQFSTAFYFVWFLFIVPVIGVIENTLMDIATEK</sequence>
<feature type="transmembrane region" description="Helical" evidence="17">
    <location>
        <begin position="28"/>
        <end position="51"/>
    </location>
</feature>
<protein>
    <recommendedName>
        <fullName evidence="2 17">Cytochrome b</fullName>
    </recommendedName>
</protein>
<dbReference type="CDD" id="cd00290">
    <property type="entry name" value="cytochrome_b_C"/>
    <property type="match status" value="1"/>
</dbReference>
<dbReference type="PROSITE" id="PS51003">
    <property type="entry name" value="CYTB_CTER"/>
    <property type="match status" value="1"/>
</dbReference>
<dbReference type="InterPro" id="IPR005798">
    <property type="entry name" value="Cyt_b/b6_C"/>
</dbReference>
<dbReference type="GO" id="GO:0045275">
    <property type="term" value="C:respiratory chain complex III"/>
    <property type="evidence" value="ECO:0007669"/>
    <property type="project" value="InterPro"/>
</dbReference>